<evidence type="ECO:0000313" key="2">
    <source>
        <dbReference type="Proteomes" id="UP001060507"/>
    </source>
</evidence>
<evidence type="ECO:0000313" key="1">
    <source>
        <dbReference type="EMBL" id="GKJ95491.1"/>
    </source>
</evidence>
<reference evidence="1" key="1">
    <citation type="journal article" date="2022" name="J. Appl. Microbiol.">
        <title>PCR-based ORF typing of Klebsiella pneumoniae for rapid identification of global clones and transmission events.</title>
        <authorList>
            <person name="Nonogaki R."/>
            <person name="Iijima A."/>
            <person name="Kawamura K."/>
            <person name="Kayama S."/>
            <person name="Sugai M."/>
            <person name="Yagi T."/>
            <person name="Arakawa Y."/>
            <person name="Doi Y."/>
            <person name="Suzuki M."/>
        </authorList>
    </citation>
    <scope>NUCLEOTIDE SEQUENCE</scope>
    <source>
        <strain evidence="1">NUKP-37</strain>
    </source>
</reference>
<sequence>MTVYNPKLTKISNRVKPRVAPDTKANVFLKPCITPEEIMTILTGPGENDRAREYRNIVAIKTIFSSTLPMKDIVVARFI</sequence>
<dbReference type="Proteomes" id="UP001060507">
    <property type="component" value="Unassembled WGS sequence"/>
</dbReference>
<gene>
    <name evidence="1" type="ORF">NUKP37_29830</name>
</gene>
<dbReference type="AlphaFoldDB" id="A0A9P3UG73"/>
<proteinExistence type="predicted"/>
<organism evidence="1 2">
    <name type="scientific">Klebsiella variicola</name>
    <dbReference type="NCBI Taxonomy" id="244366"/>
    <lineage>
        <taxon>Bacteria</taxon>
        <taxon>Pseudomonadati</taxon>
        <taxon>Pseudomonadota</taxon>
        <taxon>Gammaproteobacteria</taxon>
        <taxon>Enterobacterales</taxon>
        <taxon>Enterobacteriaceae</taxon>
        <taxon>Klebsiella/Raoultella group</taxon>
        <taxon>Klebsiella</taxon>
        <taxon>Klebsiella pneumoniae complex</taxon>
    </lineage>
</organism>
<protein>
    <submittedName>
        <fullName evidence="1">Uncharacterized protein</fullName>
    </submittedName>
</protein>
<accession>A0A9P3UG73</accession>
<comment type="caution">
    <text evidence="1">The sequence shown here is derived from an EMBL/GenBank/DDBJ whole genome shotgun (WGS) entry which is preliminary data.</text>
</comment>
<dbReference type="EMBL" id="BQTA01000008">
    <property type="protein sequence ID" value="GKJ95491.1"/>
    <property type="molecule type" value="Genomic_DNA"/>
</dbReference>
<name>A0A9P3UG73_KLEVA</name>